<dbReference type="RefSeq" id="WP_092870197.1">
    <property type="nucleotide sequence ID" value="NZ_FOJY01000002.1"/>
</dbReference>
<keyword evidence="7" id="KW-0443">Lipid metabolism</keyword>
<keyword evidence="4" id="KW-0547">Nucleotide-binding</keyword>
<reference evidence="10 11" key="1">
    <citation type="submission" date="2016-10" db="EMBL/GenBank/DDBJ databases">
        <authorList>
            <person name="de Groot N.N."/>
        </authorList>
    </citation>
    <scope>NUCLEOTIDE SEQUENCE [LARGE SCALE GENOMIC DNA]</scope>
    <source>
        <strain evidence="10 11">DSM 5522</strain>
    </source>
</reference>
<evidence type="ECO:0000313" key="10">
    <source>
        <dbReference type="EMBL" id="SFA78771.1"/>
    </source>
</evidence>
<dbReference type="GO" id="GO:0016301">
    <property type="term" value="F:kinase activity"/>
    <property type="evidence" value="ECO:0007669"/>
    <property type="project" value="UniProtKB-KW"/>
</dbReference>
<dbReference type="Gene3D" id="3.40.50.10330">
    <property type="entry name" value="Probable inorganic polyphosphate/atp-NAD kinase, domain 1"/>
    <property type="match status" value="1"/>
</dbReference>
<dbReference type="GO" id="GO:0005524">
    <property type="term" value="F:ATP binding"/>
    <property type="evidence" value="ECO:0007669"/>
    <property type="project" value="UniProtKB-KW"/>
</dbReference>
<feature type="domain" description="DAGKc" evidence="9">
    <location>
        <begin position="1"/>
        <end position="130"/>
    </location>
</feature>
<evidence type="ECO:0000256" key="1">
    <source>
        <dbReference type="ARBA" id="ARBA00001946"/>
    </source>
</evidence>
<dbReference type="Pfam" id="PF19279">
    <property type="entry name" value="YegS_C"/>
    <property type="match status" value="1"/>
</dbReference>
<dbReference type="Proteomes" id="UP000198838">
    <property type="component" value="Unassembled WGS sequence"/>
</dbReference>
<evidence type="ECO:0000256" key="3">
    <source>
        <dbReference type="ARBA" id="ARBA00022679"/>
    </source>
</evidence>
<keyword evidence="7" id="KW-0444">Lipid biosynthesis</keyword>
<keyword evidence="7" id="KW-0594">Phospholipid biosynthesis</keyword>
<dbReference type="InterPro" id="IPR050187">
    <property type="entry name" value="Lipid_Phosphate_FormReg"/>
</dbReference>
<proteinExistence type="inferred from homology"/>
<evidence type="ECO:0000256" key="4">
    <source>
        <dbReference type="ARBA" id="ARBA00022741"/>
    </source>
</evidence>
<evidence type="ECO:0000256" key="8">
    <source>
        <dbReference type="ARBA" id="ARBA00023264"/>
    </source>
</evidence>
<keyword evidence="11" id="KW-1185">Reference proteome</keyword>
<dbReference type="InterPro" id="IPR005218">
    <property type="entry name" value="Diacylglycerol/lipid_kinase"/>
</dbReference>
<keyword evidence="5 10" id="KW-0418">Kinase</keyword>
<organism evidence="10 11">
    <name type="scientific">Acetitomaculum ruminis DSM 5522</name>
    <dbReference type="NCBI Taxonomy" id="1120918"/>
    <lineage>
        <taxon>Bacteria</taxon>
        <taxon>Bacillati</taxon>
        <taxon>Bacillota</taxon>
        <taxon>Clostridia</taxon>
        <taxon>Lachnospirales</taxon>
        <taxon>Lachnospiraceae</taxon>
        <taxon>Acetitomaculum</taxon>
    </lineage>
</organism>
<dbReference type="OrthoDB" id="9786026at2"/>
<evidence type="ECO:0000256" key="2">
    <source>
        <dbReference type="ARBA" id="ARBA00005983"/>
    </source>
</evidence>
<dbReference type="EMBL" id="FOJY01000002">
    <property type="protein sequence ID" value="SFA78771.1"/>
    <property type="molecule type" value="Genomic_DNA"/>
</dbReference>
<accession>A0A1I0VR08</accession>
<dbReference type="STRING" id="1120918.SAMN05216249_102148"/>
<comment type="cofactor">
    <cofactor evidence="1">
        <name>Mg(2+)</name>
        <dbReference type="ChEBI" id="CHEBI:18420"/>
    </cofactor>
</comment>
<evidence type="ECO:0000313" key="11">
    <source>
        <dbReference type="Proteomes" id="UP000198838"/>
    </source>
</evidence>
<name>A0A1I0VR08_9FIRM</name>
<dbReference type="InterPro" id="IPR016064">
    <property type="entry name" value="NAD/diacylglycerol_kinase_sf"/>
</dbReference>
<keyword evidence="6" id="KW-0067">ATP-binding</keyword>
<sequence length="308" mass="34476">MYYFIVNPNSCSKKGGKIWAEIEKKLKEDNIQYKLFMTNHRYHATEIIKSLTLEAKPKIIVVVGGDGTINEVINGIINVKSVTLGYIPAGSSNDLARYLKLPREPLEALNLILNPKYFTLLDIGRVSYGTSSRRFLVSCGIGLDAGVCHEALDSELKTRLNKFNLGSLTYAGIAIKQLIKCNPSKGIVILDDSKRLNFDNVYFTTILNSPYEGGGFKLCPKARPDDSYLDVIVVDNIIKLKMLMLFPIAHFGLHTKIKGVHIYRCKSAEIHLSKKSPVHTDGESCFLQNRISALAEEEQIRFITNTSF</sequence>
<dbReference type="SMART" id="SM00046">
    <property type="entry name" value="DAGKc"/>
    <property type="match status" value="1"/>
</dbReference>
<dbReference type="PROSITE" id="PS50146">
    <property type="entry name" value="DAGK"/>
    <property type="match status" value="1"/>
</dbReference>
<evidence type="ECO:0000256" key="5">
    <source>
        <dbReference type="ARBA" id="ARBA00022777"/>
    </source>
</evidence>
<dbReference type="PANTHER" id="PTHR12358:SF54">
    <property type="entry name" value="SPHINGOSINE KINASE RELATED PROTEIN"/>
    <property type="match status" value="1"/>
</dbReference>
<dbReference type="InterPro" id="IPR045540">
    <property type="entry name" value="YegS/DAGK_C"/>
</dbReference>
<dbReference type="AlphaFoldDB" id="A0A1I0VR08"/>
<dbReference type="InterPro" id="IPR001206">
    <property type="entry name" value="Diacylglycerol_kinase_cat_dom"/>
</dbReference>
<dbReference type="InterPro" id="IPR017438">
    <property type="entry name" value="ATP-NAD_kinase_N"/>
</dbReference>
<dbReference type="NCBIfam" id="TIGR00147">
    <property type="entry name" value="YegS/Rv2252/BmrU family lipid kinase"/>
    <property type="match status" value="1"/>
</dbReference>
<evidence type="ECO:0000256" key="7">
    <source>
        <dbReference type="ARBA" id="ARBA00023209"/>
    </source>
</evidence>
<dbReference type="Gene3D" id="2.60.200.40">
    <property type="match status" value="1"/>
</dbReference>
<keyword evidence="8" id="KW-1208">Phospholipid metabolism</keyword>
<dbReference type="Pfam" id="PF00781">
    <property type="entry name" value="DAGK_cat"/>
    <property type="match status" value="1"/>
</dbReference>
<dbReference type="GO" id="GO:0008654">
    <property type="term" value="P:phospholipid biosynthetic process"/>
    <property type="evidence" value="ECO:0007669"/>
    <property type="project" value="UniProtKB-KW"/>
</dbReference>
<keyword evidence="3" id="KW-0808">Transferase</keyword>
<protein>
    <submittedName>
        <fullName evidence="10">Lipid kinase, YegS/Rv2252/BmrU family</fullName>
    </submittedName>
</protein>
<evidence type="ECO:0000256" key="6">
    <source>
        <dbReference type="ARBA" id="ARBA00022840"/>
    </source>
</evidence>
<dbReference type="SUPFAM" id="SSF111331">
    <property type="entry name" value="NAD kinase/diacylglycerol kinase-like"/>
    <property type="match status" value="1"/>
</dbReference>
<comment type="similarity">
    <text evidence="2">Belongs to the diacylglycerol/lipid kinase family.</text>
</comment>
<dbReference type="PANTHER" id="PTHR12358">
    <property type="entry name" value="SPHINGOSINE KINASE"/>
    <property type="match status" value="1"/>
</dbReference>
<evidence type="ECO:0000259" key="9">
    <source>
        <dbReference type="PROSITE" id="PS50146"/>
    </source>
</evidence>
<gene>
    <name evidence="10" type="ORF">SAMN05216249_102148</name>
</gene>